<accession>A0A4R9KE09</accession>
<organism evidence="1 2">
    <name type="scientific">Leptospira sarikeiensis</name>
    <dbReference type="NCBI Taxonomy" id="2484943"/>
    <lineage>
        <taxon>Bacteria</taxon>
        <taxon>Pseudomonadati</taxon>
        <taxon>Spirochaetota</taxon>
        <taxon>Spirochaetia</taxon>
        <taxon>Leptospirales</taxon>
        <taxon>Leptospiraceae</taxon>
        <taxon>Leptospira</taxon>
    </lineage>
</organism>
<dbReference type="Proteomes" id="UP000297762">
    <property type="component" value="Unassembled WGS sequence"/>
</dbReference>
<comment type="caution">
    <text evidence="1">The sequence shown here is derived from an EMBL/GenBank/DDBJ whole genome shotgun (WGS) entry which is preliminary data.</text>
</comment>
<dbReference type="EMBL" id="RQGF01000012">
    <property type="protein sequence ID" value="TGL63423.1"/>
    <property type="molecule type" value="Genomic_DNA"/>
</dbReference>
<proteinExistence type="predicted"/>
<dbReference type="RefSeq" id="WP_135648507.1">
    <property type="nucleotide sequence ID" value="NZ_RQGF01000012.1"/>
</dbReference>
<sequence>MQVVLVFKREILGFGFESNEKDLIQNSSFMRKRLGQWIRKNRIQTLCFVERIEKIEGSYIGFIGFAPREYLKFGNELEADEFGTGKYLKIDYSPLSGGKSKIRTFMKENNIRTDGSKIYVSEKPDFSKGSLYLRIMN</sequence>
<dbReference type="OrthoDB" id="330328at2"/>
<keyword evidence="2" id="KW-1185">Reference proteome</keyword>
<reference evidence="1" key="1">
    <citation type="journal article" date="2019" name="PLoS Negl. Trop. Dis.">
        <title>Revisiting the worldwide diversity of Leptospira species in the environment.</title>
        <authorList>
            <person name="Vincent A.T."/>
            <person name="Schiettekatte O."/>
            <person name="Bourhy P."/>
            <person name="Veyrier F.J."/>
            <person name="Picardeau M."/>
        </authorList>
    </citation>
    <scope>NUCLEOTIDE SEQUENCE [LARGE SCALE GENOMIC DNA]</scope>
    <source>
        <strain evidence="1">201702455</strain>
    </source>
</reference>
<dbReference type="AlphaFoldDB" id="A0A4R9KE09"/>
<evidence type="ECO:0000313" key="2">
    <source>
        <dbReference type="Proteomes" id="UP000297762"/>
    </source>
</evidence>
<name>A0A4R9KE09_9LEPT</name>
<evidence type="ECO:0000313" key="1">
    <source>
        <dbReference type="EMBL" id="TGL63423.1"/>
    </source>
</evidence>
<protein>
    <submittedName>
        <fullName evidence="1">Uncharacterized protein</fullName>
    </submittedName>
</protein>
<gene>
    <name evidence="1" type="ORF">EHQ64_05560</name>
</gene>